<dbReference type="GO" id="GO:0016787">
    <property type="term" value="F:hydrolase activity"/>
    <property type="evidence" value="ECO:0007669"/>
    <property type="project" value="UniProtKB-KW"/>
</dbReference>
<dbReference type="AlphaFoldDB" id="A0A6M8SPB3"/>
<dbReference type="InterPro" id="IPR036380">
    <property type="entry name" value="Isochorismatase-like_sf"/>
</dbReference>
<reference evidence="3 4" key="1">
    <citation type="submission" date="2020-05" db="EMBL/GenBank/DDBJ databases">
        <title>Complete genome sequence of Deefgea sp. D17.</title>
        <authorList>
            <person name="Bae J.-W."/>
            <person name="Han J.E."/>
        </authorList>
    </citation>
    <scope>NUCLEOTIDE SEQUENCE [LARGE SCALE GENOMIC DNA]</scope>
    <source>
        <strain evidence="3 4">D17</strain>
    </source>
</reference>
<comment type="similarity">
    <text evidence="1">Belongs to the isochorismatase family.</text>
</comment>
<dbReference type="PANTHER" id="PTHR11080">
    <property type="entry name" value="PYRAZINAMIDASE/NICOTINAMIDASE"/>
    <property type="match status" value="1"/>
</dbReference>
<dbReference type="Proteomes" id="UP000504844">
    <property type="component" value="Chromosome"/>
</dbReference>
<proteinExistence type="inferred from homology"/>
<protein>
    <recommendedName>
        <fullName evidence="5">Isochorismatase family protein</fullName>
    </recommendedName>
</protein>
<evidence type="ECO:0008006" key="5">
    <source>
        <dbReference type="Google" id="ProtNLM"/>
    </source>
</evidence>
<evidence type="ECO:0000313" key="3">
    <source>
        <dbReference type="EMBL" id="QKJ67083.1"/>
    </source>
</evidence>
<accession>A0A6M8SPB3</accession>
<dbReference type="PANTHER" id="PTHR11080:SF2">
    <property type="entry name" value="LD05707P"/>
    <property type="match status" value="1"/>
</dbReference>
<dbReference type="RefSeq" id="WP_173533586.1">
    <property type="nucleotide sequence ID" value="NZ_CP054143.1"/>
</dbReference>
<evidence type="ECO:0000256" key="2">
    <source>
        <dbReference type="ARBA" id="ARBA00022801"/>
    </source>
</evidence>
<evidence type="ECO:0000313" key="4">
    <source>
        <dbReference type="Proteomes" id="UP000504844"/>
    </source>
</evidence>
<name>A0A6M8SPB3_9NEIS</name>
<gene>
    <name evidence="3" type="ORF">HQN60_10455</name>
</gene>
<organism evidence="3 4">
    <name type="scientific">Deefgea piscis</name>
    <dbReference type="NCBI Taxonomy" id="2739061"/>
    <lineage>
        <taxon>Bacteria</taxon>
        <taxon>Pseudomonadati</taxon>
        <taxon>Pseudomonadota</taxon>
        <taxon>Betaproteobacteria</taxon>
        <taxon>Neisseriales</taxon>
        <taxon>Chitinibacteraceae</taxon>
        <taxon>Deefgea</taxon>
    </lineage>
</organism>
<keyword evidence="4" id="KW-1185">Reference proteome</keyword>
<dbReference type="SUPFAM" id="SSF52499">
    <property type="entry name" value="Isochorismatase-like hydrolases"/>
    <property type="match status" value="1"/>
</dbReference>
<keyword evidence="2" id="KW-0378">Hydrolase</keyword>
<sequence>MPERNVQLIIIDPQNDFCDQAGAALPVAGASADLQRIGALLAQQGTALSQIHVTLDSHLPVDIAHPSWWCDAAGQLPAPFTVISQNEVESGVWRARDPAQQAHSLAYVQALSCNQRYQLMIWPEHCLIGSWGQAVQSDLLAALYTWQRQTLKPLHFIHKGSNPRSEHYSALQAEVPDVNDANPADTAWLTELAKADLILIAGQALSHCVASTVRDLANALGEAQIHKLLLLTDCTSPVAGFAEQGQAFITEMRARGMQTASHLTLALDH</sequence>
<dbReference type="Gene3D" id="3.40.50.850">
    <property type="entry name" value="Isochorismatase-like"/>
    <property type="match status" value="1"/>
</dbReference>
<dbReference type="EMBL" id="CP054143">
    <property type="protein sequence ID" value="QKJ67083.1"/>
    <property type="molecule type" value="Genomic_DNA"/>
</dbReference>
<dbReference type="KEGG" id="dee:HQN60_10455"/>
<dbReference type="InterPro" id="IPR052347">
    <property type="entry name" value="Isochorismatase_Nicotinamidase"/>
</dbReference>
<evidence type="ECO:0000256" key="1">
    <source>
        <dbReference type="ARBA" id="ARBA00006336"/>
    </source>
</evidence>